<dbReference type="RefSeq" id="WP_029630517.1">
    <property type="nucleotide sequence ID" value="NZ_JACJTA010000006.1"/>
</dbReference>
<proteinExistence type="predicted"/>
<keyword evidence="1" id="KW-1133">Transmembrane helix</keyword>
<evidence type="ECO:0000313" key="2">
    <source>
        <dbReference type="EMBL" id="MBD2603884.1"/>
    </source>
</evidence>
<evidence type="ECO:0000256" key="1">
    <source>
        <dbReference type="SAM" id="Phobius"/>
    </source>
</evidence>
<keyword evidence="1" id="KW-0472">Membrane</keyword>
<protein>
    <submittedName>
        <fullName evidence="2">Uncharacterized protein</fullName>
    </submittedName>
</protein>
<dbReference type="Proteomes" id="UP000660380">
    <property type="component" value="Unassembled WGS sequence"/>
</dbReference>
<reference evidence="2 3" key="1">
    <citation type="journal article" date="2020" name="ISME J.">
        <title>Comparative genomics reveals insights into cyanobacterial evolution and habitat adaptation.</title>
        <authorList>
            <person name="Chen M.Y."/>
            <person name="Teng W.K."/>
            <person name="Zhao L."/>
            <person name="Hu C.X."/>
            <person name="Zhou Y.K."/>
            <person name="Han B.P."/>
            <person name="Song L.R."/>
            <person name="Shu W.S."/>
        </authorList>
    </citation>
    <scope>NUCLEOTIDE SEQUENCE [LARGE SCALE GENOMIC DNA]</scope>
    <source>
        <strain evidence="2 3">FACHB-248</strain>
    </source>
</reference>
<comment type="caution">
    <text evidence="2">The sequence shown here is derived from an EMBL/GenBank/DDBJ whole genome shotgun (WGS) entry which is preliminary data.</text>
</comment>
<feature type="transmembrane region" description="Helical" evidence="1">
    <location>
        <begin position="12"/>
        <end position="30"/>
    </location>
</feature>
<keyword evidence="3" id="KW-1185">Reference proteome</keyword>
<accession>A0ABR8GL24</accession>
<gene>
    <name evidence="2" type="ORF">H6G81_04885</name>
</gene>
<sequence>MKRLIKRRFLQFSWGVLTVLMISLICGLFAPTNSQSSEIEVPIACVPKSIGVVRTELVTAVSEKGIQYRLLDAYTEEASVPFSLLVSLKGKSCQILLSNPMNDFYPYHRVVPLQVARQLALGELRYSIDKLGGIDKFRATFQSRSQGSSWEFAEEDIWALQLLGITPPKNIKVINAK</sequence>
<evidence type="ECO:0000313" key="3">
    <source>
        <dbReference type="Proteomes" id="UP000660380"/>
    </source>
</evidence>
<dbReference type="EMBL" id="JACJTA010000006">
    <property type="protein sequence ID" value="MBD2603884.1"/>
    <property type="molecule type" value="Genomic_DNA"/>
</dbReference>
<organism evidence="2 3">
    <name type="scientific">Scytonema hofmannii FACHB-248</name>
    <dbReference type="NCBI Taxonomy" id="1842502"/>
    <lineage>
        <taxon>Bacteria</taxon>
        <taxon>Bacillati</taxon>
        <taxon>Cyanobacteriota</taxon>
        <taxon>Cyanophyceae</taxon>
        <taxon>Nostocales</taxon>
        <taxon>Scytonemataceae</taxon>
        <taxon>Scytonema</taxon>
    </lineage>
</organism>
<name>A0ABR8GL24_9CYAN</name>
<keyword evidence="1" id="KW-0812">Transmembrane</keyword>